<dbReference type="RefSeq" id="WP_046576361.1">
    <property type="nucleotide sequence ID" value="NZ_CP010429.1"/>
</dbReference>
<dbReference type="GO" id="GO:0005576">
    <property type="term" value="C:extracellular region"/>
    <property type="evidence" value="ECO:0007669"/>
    <property type="project" value="UniProtKB-SubCell"/>
</dbReference>
<evidence type="ECO:0000259" key="5">
    <source>
        <dbReference type="Pfam" id="PF17210"/>
    </source>
</evidence>
<dbReference type="OrthoDB" id="3169091at2"/>
<keyword evidence="7" id="KW-1185">Reference proteome</keyword>
<dbReference type="HOGENOM" id="CLU_257671_0_0_10"/>
<comment type="subcellular location">
    <subcellularLocation>
        <location evidence="1">Secreted</location>
    </subcellularLocation>
</comment>
<dbReference type="PATRIC" id="fig|1379870.5.peg.4416"/>
<protein>
    <recommendedName>
        <fullName evidence="5">SD-repeat containing protein B domain-containing protein</fullName>
    </recommendedName>
</protein>
<evidence type="ECO:0000256" key="1">
    <source>
        <dbReference type="ARBA" id="ARBA00004613"/>
    </source>
</evidence>
<evidence type="ECO:0000313" key="6">
    <source>
        <dbReference type="EMBL" id="AKD56935.1"/>
    </source>
</evidence>
<keyword evidence="3 4" id="KW-0732">Signal</keyword>
<dbReference type="InterPro" id="IPR013783">
    <property type="entry name" value="Ig-like_fold"/>
</dbReference>
<feature type="domain" description="SD-repeat containing protein B" evidence="5">
    <location>
        <begin position="627"/>
        <end position="682"/>
    </location>
</feature>
<name>A0A0E3ZXH7_9BACT</name>
<organism evidence="6 7">
    <name type="scientific">Spirosoma radiotolerans</name>
    <dbReference type="NCBI Taxonomy" id="1379870"/>
    <lineage>
        <taxon>Bacteria</taxon>
        <taxon>Pseudomonadati</taxon>
        <taxon>Bacteroidota</taxon>
        <taxon>Cytophagia</taxon>
        <taxon>Cytophagales</taxon>
        <taxon>Cytophagaceae</taxon>
        <taxon>Spirosoma</taxon>
    </lineage>
</organism>
<evidence type="ECO:0000256" key="4">
    <source>
        <dbReference type="SAM" id="SignalP"/>
    </source>
</evidence>
<dbReference type="Gene3D" id="2.60.40.10">
    <property type="entry name" value="Immunoglobulins"/>
    <property type="match status" value="4"/>
</dbReference>
<accession>A0A0E3ZXH7</accession>
<dbReference type="Pfam" id="PF17210">
    <property type="entry name" value="SdrD_B"/>
    <property type="match status" value="1"/>
</dbReference>
<dbReference type="KEGG" id="srd:SD10_20505"/>
<dbReference type="STRING" id="1379870.SD10_20505"/>
<reference evidence="6 7" key="1">
    <citation type="journal article" date="2014" name="Curr. Microbiol.">
        <title>Spirosoma radiotolerans sp. nov., a gamma-radiation-resistant bacterium isolated from gamma ray-irradiated soil.</title>
        <authorList>
            <person name="Lee J.J."/>
            <person name="Srinivasan S."/>
            <person name="Lim S."/>
            <person name="Joe M."/>
            <person name="Im S."/>
            <person name="Bae S.I."/>
            <person name="Park K.R."/>
            <person name="Han J.H."/>
            <person name="Park S.H."/>
            <person name="Joo B.M."/>
            <person name="Park S.J."/>
            <person name="Kim M.K."/>
        </authorList>
    </citation>
    <scope>NUCLEOTIDE SEQUENCE [LARGE SCALE GENOMIC DNA]</scope>
    <source>
        <strain evidence="6 7">DG5A</strain>
    </source>
</reference>
<evidence type="ECO:0000313" key="7">
    <source>
        <dbReference type="Proteomes" id="UP000033054"/>
    </source>
</evidence>
<feature type="chain" id="PRO_5002416961" description="SD-repeat containing protein B domain-containing protein" evidence="4">
    <location>
        <begin position="23"/>
        <end position="1355"/>
    </location>
</feature>
<gene>
    <name evidence="6" type="ORF">SD10_20505</name>
</gene>
<keyword evidence="2" id="KW-0964">Secreted</keyword>
<evidence type="ECO:0000256" key="2">
    <source>
        <dbReference type="ARBA" id="ARBA00022525"/>
    </source>
</evidence>
<dbReference type="Proteomes" id="UP000033054">
    <property type="component" value="Chromosome"/>
</dbReference>
<sequence>MIQLYRFVALLAVFTCIGTAHAQVKGVVFRDFDLNGVRSDTLPIELGVAGVIVRAFVDLSKVPIQTTTDAQGNYAFSAVDVPAGRPVRIEFANLPTGDYNGPAGKGSGTSVQFIKAPAVNVNVGINYPADYCQPKGVRLVVPCYVNGNTQSTTDANGNPVPDDKQAAKADVLVDIAYQASGVAGASNFPPVHLASGNQIGAVWALAYQRRSRKMFSAAVVKRHMSFGALGSGGMYVTDMTTQTTSNFLDVRALGIDTGNDPHSGIFGDKTQASTDPDAMHAVGRQSFGGMDMSEDDKTIYFINLNDRKLYSVFVNSPAVAPTSPEAVKSWSIPDPGCSNSDFRPWALKVYHGKIYVGVVCSAETSQRQSDLKATIYRFDPNEAAPTFTEVLSFPLDFRRGAADLTTDPLNPDNTCAKYDHWLPWTDAWPTPCGLGNTPKFVMYPQPILTDLEFDDDGSMLIGFMDRFGNLSGVANHDPQGNDFYDGFTGGDLLRAYFNNGTYALEKNGQSGPLTGSGVGNGEGPVDASNVGGEFFGNDKWFFMDHEAHAEVTNGSLSFIPGYAEVMTSAFDPITDVYRSGGVKVFNTQTGRTNRDYVLYTLDSVPGSFGKASGLGDIKALCDPASVEIGNRVWFDDNRDGIQDAYEPGIDGLVLTLHDMEKGGTLIAAQTTHDGGQFYFNNSTVPGGLQYDHKYEIRMDTIQLPTLDITLAGVKPLASAGGRLAARSAGARQGLTSQQRYYILSPANRGGFPDSDLRDSDANLVGGSAVIAVTSLNAGQNDFTNDLSIYSCPELRNERDTISLCPGVKLDSIAAVGTHLCRVDSVRFVSFSSPQSGTAMYGSGGVVLGTVLPDMATGRAVLKNPLMNTSGGSSNQYIYAIIYPMPENPACRQSSATVIRILPALVAQATGGVLTCSQPSVTLAGAAQYRDGSPATQVTYNWSGPNGFTASIQNPVVSLAGTYTLTVSDPACPASFTTATAVVTSNTIVPMLSTSVVAKLCPTCTATISASAPGASLIWTGPNGFTSVNVQIDVQVDGLYSVTATGSNGCFATAQVSVVPSFCPSLSSGVSSVSLCAGSQLDSLVSVSQYLSAGESIRFVMFSSPQSGTAMYGSGGVVLGTVSPNAATGRAVLVNPALNTTNTTGSVLSQYIYSIVFPTPAQGQCRQSSQTIVQILPSLVAKAMSGVLTCSQPSVTLVGSAQFADGSPAAKATYSWSGPNGFGSSVASPTVLLAGSYTLTVSDPACPANQSSDLAVVQADTIRPDLTAFGAALGCVGCSATLFAEAPGATLLWTGPNGFTSTEAEPVVTVPGEYTVTATGINGCRVSLTVDLSPVDQDPCADRRPTCIPFTIKRIK</sequence>
<dbReference type="EMBL" id="CP010429">
    <property type="protein sequence ID" value="AKD56935.1"/>
    <property type="molecule type" value="Genomic_DNA"/>
</dbReference>
<proteinExistence type="predicted"/>
<dbReference type="SUPFAM" id="SSF117074">
    <property type="entry name" value="Hypothetical protein PA1324"/>
    <property type="match status" value="2"/>
</dbReference>
<feature type="signal peptide" evidence="4">
    <location>
        <begin position="1"/>
        <end position="22"/>
    </location>
</feature>
<evidence type="ECO:0000256" key="3">
    <source>
        <dbReference type="ARBA" id="ARBA00022729"/>
    </source>
</evidence>
<dbReference type="InterPro" id="IPR033764">
    <property type="entry name" value="Sdr_B"/>
</dbReference>